<evidence type="ECO:0000256" key="2">
    <source>
        <dbReference type="ARBA" id="ARBA00022448"/>
    </source>
</evidence>
<keyword evidence="4 6" id="KW-0732">Signal</keyword>
<dbReference type="EMBL" id="FYEK01000012">
    <property type="protein sequence ID" value="SNB60678.1"/>
    <property type="molecule type" value="Genomic_DNA"/>
</dbReference>
<dbReference type="GO" id="GO:0015768">
    <property type="term" value="P:maltose transport"/>
    <property type="evidence" value="ECO:0007669"/>
    <property type="project" value="TreeGrafter"/>
</dbReference>
<evidence type="ECO:0000256" key="6">
    <source>
        <dbReference type="SAM" id="SignalP"/>
    </source>
</evidence>
<name>A0A212QN61_9CHLR</name>
<dbReference type="InParanoid" id="A0A212QN61"/>
<feature type="region of interest" description="Disordered" evidence="5">
    <location>
        <begin position="28"/>
        <end position="53"/>
    </location>
</feature>
<dbReference type="SUPFAM" id="SSF53850">
    <property type="entry name" value="Periplasmic binding protein-like II"/>
    <property type="match status" value="1"/>
</dbReference>
<comment type="similarity">
    <text evidence="1">Belongs to the bacterial solute-binding protein 1 family.</text>
</comment>
<evidence type="ECO:0000256" key="5">
    <source>
        <dbReference type="SAM" id="MobiDB-lite"/>
    </source>
</evidence>
<dbReference type="PANTHER" id="PTHR30061">
    <property type="entry name" value="MALTOSE-BINDING PERIPLASMIC PROTEIN"/>
    <property type="match status" value="1"/>
</dbReference>
<dbReference type="PANTHER" id="PTHR30061:SF50">
    <property type="entry name" value="MALTOSE_MALTODEXTRIN-BINDING PERIPLASMIC PROTEIN"/>
    <property type="match status" value="1"/>
</dbReference>
<keyword evidence="8" id="KW-1185">Reference proteome</keyword>
<dbReference type="OrthoDB" id="9766758at2"/>
<protein>
    <submittedName>
        <fullName evidence="7">Arabinogalactan oligomer / maltooligosaccharide transport system substrate-binding protein</fullName>
    </submittedName>
</protein>
<evidence type="ECO:0000313" key="7">
    <source>
        <dbReference type="EMBL" id="SNB60678.1"/>
    </source>
</evidence>
<evidence type="ECO:0000256" key="4">
    <source>
        <dbReference type="ARBA" id="ARBA00022729"/>
    </source>
</evidence>
<dbReference type="FunCoup" id="A0A212QN61">
    <property type="interactions" value="101"/>
</dbReference>
<sequence>MVPRRFYVVMAALVLAGLLLSACGPAATPSPTAAPAPTQPPQPTQAPAPTPTAAPKVKITFWEQESEEVDAFLDELVADFMKAHPNITVERVHYGNEELRDQFQAASLAGAAPELVRVPNDFAGPFSALGIIAKATDVFDKAFLDQFIPEALNATRVKGEIWGVPDNYGNHLMLLYNKDLVKEPPKDTDELIKLAQELTKGEVQGFAYNLNEPFWLAPWLGAFGAWPLDENDKPSFDNEGTVGALQFVQDLKFKHKVVPQECDYNCADTLFKEGKAAMIINGDWSLGGYAQVLGDKLGVAPIPKVTATGKYPTPMTGGKYWMVSKAVLNDPAKLEAVRTFVTYMTSADVQKKWIEKFKRLPSLKALKDDPAIQKDPILKGSFEQLLLGKPMPAAPEMRCAWDAMRPNLEGVMAGTLKPADAAKAMQQAADQCVAELGKK</sequence>
<dbReference type="Pfam" id="PF13416">
    <property type="entry name" value="SBP_bac_8"/>
    <property type="match status" value="1"/>
</dbReference>
<dbReference type="InterPro" id="IPR006060">
    <property type="entry name" value="Maltose/Cyclodextrin-bd"/>
</dbReference>
<dbReference type="PROSITE" id="PS51257">
    <property type="entry name" value="PROKAR_LIPOPROTEIN"/>
    <property type="match status" value="1"/>
</dbReference>
<proteinExistence type="inferred from homology"/>
<dbReference type="PRINTS" id="PR00181">
    <property type="entry name" value="MALTOSEBP"/>
</dbReference>
<evidence type="ECO:0000256" key="1">
    <source>
        <dbReference type="ARBA" id="ARBA00008520"/>
    </source>
</evidence>
<gene>
    <name evidence="7" type="ORF">SAMN02746019_00025730</name>
</gene>
<feature type="chain" id="PRO_5012532923" evidence="6">
    <location>
        <begin position="27"/>
        <end position="439"/>
    </location>
</feature>
<feature type="signal peptide" evidence="6">
    <location>
        <begin position="1"/>
        <end position="26"/>
    </location>
</feature>
<reference evidence="8" key="1">
    <citation type="submission" date="2017-06" db="EMBL/GenBank/DDBJ databases">
        <authorList>
            <person name="Varghese N."/>
            <person name="Submissions S."/>
        </authorList>
    </citation>
    <scope>NUCLEOTIDE SEQUENCE [LARGE SCALE GENOMIC DNA]</scope>
    <source>
        <strain evidence="8">JAD2</strain>
    </source>
</reference>
<dbReference type="GO" id="GO:0015144">
    <property type="term" value="F:carbohydrate transmembrane transporter activity"/>
    <property type="evidence" value="ECO:0007669"/>
    <property type="project" value="InterPro"/>
</dbReference>
<dbReference type="GO" id="GO:0055052">
    <property type="term" value="C:ATP-binding cassette (ABC) transporter complex, substrate-binding subunit-containing"/>
    <property type="evidence" value="ECO:0007669"/>
    <property type="project" value="TreeGrafter"/>
</dbReference>
<dbReference type="AlphaFoldDB" id="A0A212QN61"/>
<feature type="compositionally biased region" description="Pro residues" evidence="5">
    <location>
        <begin position="32"/>
        <end position="52"/>
    </location>
</feature>
<keyword evidence="3" id="KW-0762">Sugar transport</keyword>
<evidence type="ECO:0000313" key="8">
    <source>
        <dbReference type="Proteomes" id="UP000197025"/>
    </source>
</evidence>
<dbReference type="Gene3D" id="3.40.190.10">
    <property type="entry name" value="Periplasmic binding protein-like II"/>
    <property type="match status" value="2"/>
</dbReference>
<evidence type="ECO:0000256" key="3">
    <source>
        <dbReference type="ARBA" id="ARBA00022597"/>
    </source>
</evidence>
<dbReference type="RefSeq" id="WP_088570383.1">
    <property type="nucleotide sequence ID" value="NZ_FYEK01000012.1"/>
</dbReference>
<dbReference type="GO" id="GO:1901982">
    <property type="term" value="F:maltose binding"/>
    <property type="evidence" value="ECO:0007669"/>
    <property type="project" value="TreeGrafter"/>
</dbReference>
<organism evidence="7 8">
    <name type="scientific">Thermoflexus hugenholtzii JAD2</name>
    <dbReference type="NCBI Taxonomy" id="877466"/>
    <lineage>
        <taxon>Bacteria</taxon>
        <taxon>Bacillati</taxon>
        <taxon>Chloroflexota</taxon>
        <taxon>Thermoflexia</taxon>
        <taxon>Thermoflexales</taxon>
        <taxon>Thermoflexaceae</taxon>
        <taxon>Thermoflexus</taxon>
    </lineage>
</organism>
<accession>A0A212QN61</accession>
<keyword evidence="2" id="KW-0813">Transport</keyword>
<dbReference type="InterPro" id="IPR006059">
    <property type="entry name" value="SBP"/>
</dbReference>
<dbReference type="Proteomes" id="UP000197025">
    <property type="component" value="Unassembled WGS sequence"/>
</dbReference>
<dbReference type="GO" id="GO:0042956">
    <property type="term" value="P:maltodextrin transmembrane transport"/>
    <property type="evidence" value="ECO:0007669"/>
    <property type="project" value="TreeGrafter"/>
</dbReference>